<sequence>MASTSESPNHPLYNVYASQRQANKFRRSLGGAMRISKSSRLALALASFATVPVTSLHLQYPWPKEITIKIGDVDAGTLSAPAQDIIMQHSTPSSFGRGEETVMDESYRRGREIVAANIHLGGPKLEEALSNISFRISQEMFSGRPITLKLYKLAVYESGGHFDWHRDSTHSDTHSATLLVFLNTAWRGGELKLRHGGKKVSFNTPLDAVAFFTDMEHKVTPITEGVRLVLQYDVDLVPGGVVEFEDGDESSDENDYTDEIDNHGELAFSENRVILESDRDGFRYNSSMYTKNRHTFRSRIGETVDASLAQQFQMLPNPGDTLAFSLHHLYRKASILPELLKGCDMELYGALKKSGYFEVRLYPIVLEHEWDGFDDGEPSHESNAYRADAAGMKDDWSDEDASASDSDTKSVTKKRSISDSGSDSDGDSDSKIVYHLADTSPLIEISSDVQTTGNEPLSGQQQYFGGGIFVTRLESESKRQRTE</sequence>
<keyword evidence="1" id="KW-0408">Iron</keyword>
<evidence type="ECO:0000313" key="5">
    <source>
        <dbReference type="Proteomes" id="UP000799118"/>
    </source>
</evidence>
<evidence type="ECO:0000259" key="3">
    <source>
        <dbReference type="PROSITE" id="PS51471"/>
    </source>
</evidence>
<comment type="similarity">
    <text evidence="1">Belongs to the iron/ascorbate-dependent oxidoreductase family.</text>
</comment>
<feature type="region of interest" description="Disordered" evidence="2">
    <location>
        <begin position="393"/>
        <end position="431"/>
    </location>
</feature>
<organism evidence="4 5">
    <name type="scientific">Gymnopus androsaceus JB14</name>
    <dbReference type="NCBI Taxonomy" id="1447944"/>
    <lineage>
        <taxon>Eukaryota</taxon>
        <taxon>Fungi</taxon>
        <taxon>Dikarya</taxon>
        <taxon>Basidiomycota</taxon>
        <taxon>Agaricomycotina</taxon>
        <taxon>Agaricomycetes</taxon>
        <taxon>Agaricomycetidae</taxon>
        <taxon>Agaricales</taxon>
        <taxon>Marasmiineae</taxon>
        <taxon>Omphalotaceae</taxon>
        <taxon>Gymnopus</taxon>
    </lineage>
</organism>
<dbReference type="PANTHER" id="PTHR33099:SF7">
    <property type="entry name" value="MYND-TYPE DOMAIN-CONTAINING PROTEIN"/>
    <property type="match status" value="1"/>
</dbReference>
<name>A0A6A4H3A5_9AGAR</name>
<proteinExistence type="inferred from homology"/>
<accession>A0A6A4H3A5</accession>
<evidence type="ECO:0000256" key="2">
    <source>
        <dbReference type="SAM" id="MobiDB-lite"/>
    </source>
</evidence>
<dbReference type="Pfam" id="PF13640">
    <property type="entry name" value="2OG-FeII_Oxy_3"/>
    <property type="match status" value="1"/>
</dbReference>
<dbReference type="InterPro" id="IPR005123">
    <property type="entry name" value="Oxoglu/Fe-dep_dioxygenase_dom"/>
</dbReference>
<dbReference type="EMBL" id="ML769602">
    <property type="protein sequence ID" value="KAE9392180.1"/>
    <property type="molecule type" value="Genomic_DNA"/>
</dbReference>
<dbReference type="OrthoDB" id="27483at2759"/>
<keyword evidence="5" id="KW-1185">Reference proteome</keyword>
<dbReference type="PROSITE" id="PS51471">
    <property type="entry name" value="FE2OG_OXY"/>
    <property type="match status" value="1"/>
</dbReference>
<dbReference type="AlphaFoldDB" id="A0A6A4H3A5"/>
<reference evidence="4" key="1">
    <citation type="journal article" date="2019" name="Environ. Microbiol.">
        <title>Fungal ecological strategies reflected in gene transcription - a case study of two litter decomposers.</title>
        <authorList>
            <person name="Barbi F."/>
            <person name="Kohler A."/>
            <person name="Barry K."/>
            <person name="Baskaran P."/>
            <person name="Daum C."/>
            <person name="Fauchery L."/>
            <person name="Ihrmark K."/>
            <person name="Kuo A."/>
            <person name="LaButti K."/>
            <person name="Lipzen A."/>
            <person name="Morin E."/>
            <person name="Grigoriev I.V."/>
            <person name="Henrissat B."/>
            <person name="Lindahl B."/>
            <person name="Martin F."/>
        </authorList>
    </citation>
    <scope>NUCLEOTIDE SEQUENCE</scope>
    <source>
        <strain evidence="4">JB14</strain>
    </source>
</reference>
<dbReference type="InterPro" id="IPR044862">
    <property type="entry name" value="Pro_4_hyd_alph_FE2OG_OXY"/>
</dbReference>
<evidence type="ECO:0000313" key="4">
    <source>
        <dbReference type="EMBL" id="KAE9392180.1"/>
    </source>
</evidence>
<feature type="domain" description="Fe2OG dioxygenase" evidence="3">
    <location>
        <begin position="145"/>
        <end position="236"/>
    </location>
</feature>
<dbReference type="GO" id="GO:0046872">
    <property type="term" value="F:metal ion binding"/>
    <property type="evidence" value="ECO:0007669"/>
    <property type="project" value="UniProtKB-KW"/>
</dbReference>
<dbReference type="PANTHER" id="PTHR33099">
    <property type="entry name" value="FE2OG DIOXYGENASE DOMAIN-CONTAINING PROTEIN"/>
    <property type="match status" value="1"/>
</dbReference>
<keyword evidence="1" id="KW-0560">Oxidoreductase</keyword>
<gene>
    <name evidence="4" type="ORF">BT96DRAFT_924866</name>
</gene>
<dbReference type="GO" id="GO:0016491">
    <property type="term" value="F:oxidoreductase activity"/>
    <property type="evidence" value="ECO:0007669"/>
    <property type="project" value="UniProtKB-KW"/>
</dbReference>
<evidence type="ECO:0000256" key="1">
    <source>
        <dbReference type="RuleBase" id="RU003682"/>
    </source>
</evidence>
<dbReference type="Proteomes" id="UP000799118">
    <property type="component" value="Unassembled WGS sequence"/>
</dbReference>
<dbReference type="Gene3D" id="2.60.120.620">
    <property type="entry name" value="q2cbj1_9rhob like domain"/>
    <property type="match status" value="1"/>
</dbReference>
<keyword evidence="1" id="KW-0479">Metal-binding</keyword>
<protein>
    <recommendedName>
        <fullName evidence="3">Fe2OG dioxygenase domain-containing protein</fullName>
    </recommendedName>
</protein>